<dbReference type="InterPro" id="IPR029962">
    <property type="entry name" value="TBL"/>
</dbReference>
<dbReference type="PANTHER" id="PTHR32285">
    <property type="entry name" value="PROTEIN TRICHOME BIREFRINGENCE-LIKE 9-RELATED"/>
    <property type="match status" value="1"/>
</dbReference>
<sequence length="220" mass="25188">MNIETAYRKSILRLVDWIGHEVNMTKTHVVFRTYAPVHFRGGDWKTGGNCHLEKLPNIGSSQESLKTSFEYNTVINVLSEQQNKSKAWNLDLLNVTGMTFQRRDGHSSLLQKVESPTPGAPTPRSDRSMKETLGKCYKDSDKITEGESYIPISVEADTLNQRQLNLDALLLKQTQKPKFVRKIQCNYGFMLYFTKSTRENHVEIIGIVIFSFDPKEKRTA</sequence>
<name>A0AAE1RH06_9SOLA</name>
<dbReference type="AlphaFoldDB" id="A0AAE1RH06"/>
<dbReference type="GO" id="GO:0005794">
    <property type="term" value="C:Golgi apparatus"/>
    <property type="evidence" value="ECO:0007669"/>
    <property type="project" value="TreeGrafter"/>
</dbReference>
<comment type="similarity">
    <text evidence="1">Belongs to the PC-esterase family. TBL subfamily.</text>
</comment>
<feature type="domain" description="Trichome birefringence-like C-terminal" evidence="3">
    <location>
        <begin position="1"/>
        <end position="115"/>
    </location>
</feature>
<gene>
    <name evidence="4" type="ORF">RND71_027657</name>
</gene>
<evidence type="ECO:0000256" key="2">
    <source>
        <dbReference type="SAM" id="MobiDB-lite"/>
    </source>
</evidence>
<evidence type="ECO:0000256" key="1">
    <source>
        <dbReference type="ARBA" id="ARBA00007727"/>
    </source>
</evidence>
<feature type="region of interest" description="Disordered" evidence="2">
    <location>
        <begin position="106"/>
        <end position="129"/>
    </location>
</feature>
<evidence type="ECO:0000313" key="5">
    <source>
        <dbReference type="Proteomes" id="UP001291623"/>
    </source>
</evidence>
<reference evidence="4" key="1">
    <citation type="submission" date="2023-12" db="EMBL/GenBank/DDBJ databases">
        <title>Genome assembly of Anisodus tanguticus.</title>
        <authorList>
            <person name="Wang Y.-J."/>
        </authorList>
    </citation>
    <scope>NUCLEOTIDE SEQUENCE</scope>
    <source>
        <strain evidence="4">KB-2021</strain>
        <tissue evidence="4">Leaf</tissue>
    </source>
</reference>
<comment type="caution">
    <text evidence="4">The sequence shown here is derived from an EMBL/GenBank/DDBJ whole genome shotgun (WGS) entry which is preliminary data.</text>
</comment>
<dbReference type="EMBL" id="JAVYJV010000015">
    <property type="protein sequence ID" value="KAK4352139.1"/>
    <property type="molecule type" value="Genomic_DNA"/>
</dbReference>
<dbReference type="InterPro" id="IPR026057">
    <property type="entry name" value="TBL_C"/>
</dbReference>
<accession>A0AAE1RH06</accession>
<evidence type="ECO:0000259" key="3">
    <source>
        <dbReference type="Pfam" id="PF13839"/>
    </source>
</evidence>
<proteinExistence type="inferred from homology"/>
<protein>
    <recommendedName>
        <fullName evidence="3">Trichome birefringence-like C-terminal domain-containing protein</fullName>
    </recommendedName>
</protein>
<dbReference type="Pfam" id="PF13839">
    <property type="entry name" value="PC-Esterase"/>
    <property type="match status" value="1"/>
</dbReference>
<keyword evidence="5" id="KW-1185">Reference proteome</keyword>
<organism evidence="4 5">
    <name type="scientific">Anisodus tanguticus</name>
    <dbReference type="NCBI Taxonomy" id="243964"/>
    <lineage>
        <taxon>Eukaryota</taxon>
        <taxon>Viridiplantae</taxon>
        <taxon>Streptophyta</taxon>
        <taxon>Embryophyta</taxon>
        <taxon>Tracheophyta</taxon>
        <taxon>Spermatophyta</taxon>
        <taxon>Magnoliopsida</taxon>
        <taxon>eudicotyledons</taxon>
        <taxon>Gunneridae</taxon>
        <taxon>Pentapetalae</taxon>
        <taxon>asterids</taxon>
        <taxon>lamiids</taxon>
        <taxon>Solanales</taxon>
        <taxon>Solanaceae</taxon>
        <taxon>Solanoideae</taxon>
        <taxon>Hyoscyameae</taxon>
        <taxon>Anisodus</taxon>
    </lineage>
</organism>
<dbReference type="Proteomes" id="UP001291623">
    <property type="component" value="Unassembled WGS sequence"/>
</dbReference>
<dbReference type="PANTHER" id="PTHR32285:SF213">
    <property type="entry name" value="PROTEIN TRICHOME BIREFRINGENCE-LIKE 11"/>
    <property type="match status" value="1"/>
</dbReference>
<dbReference type="GO" id="GO:0016413">
    <property type="term" value="F:O-acetyltransferase activity"/>
    <property type="evidence" value="ECO:0007669"/>
    <property type="project" value="InterPro"/>
</dbReference>
<evidence type="ECO:0000313" key="4">
    <source>
        <dbReference type="EMBL" id="KAK4352139.1"/>
    </source>
</evidence>